<feature type="domain" description="ABC transmembrane type-1" evidence="8">
    <location>
        <begin position="97"/>
        <end position="327"/>
    </location>
</feature>
<dbReference type="AlphaFoldDB" id="A0A1D7TWD0"/>
<dbReference type="PANTHER" id="PTHR43163:SF8">
    <property type="entry name" value="D,D-DIPEPTIDE TRANSPORT SYSTEM PERMEASE PROTEIN DDPB-RELATED"/>
    <property type="match status" value="1"/>
</dbReference>
<comment type="similarity">
    <text evidence="7">Belongs to the binding-protein-dependent transport system permease family.</text>
</comment>
<keyword evidence="2 7" id="KW-0813">Transport</keyword>
<sequence>MLKVALQRLAMMPFLLLGIVTVAFFLSQFTKGDPLVALIGERQMNNPVVVAAAKERWGLDRPLAERYVVYVRNLLHGDMGTSFRTRQPVASDLAQRLPATLELVVASVLLGGSVGVILGILAAKFRDGPGDTAIRIFALVGSSVPMFWLGLIALFIFFATLGWSPGPGRLDTRSLPPPFVTGFFTIDAALAGEGRILREALSHLVLPALILGWTVVGIVARLVRASMIEVLSQDYILVARAKGAGEGRVLLTHALRNALMPTLTILGFTFAYLITGAVLTETIFSWPGIGSYAVEAARQLDYPAIIGVTIIGGAAFLLTNLVTDIAYAFVDPRLRDRR</sequence>
<keyword evidence="10" id="KW-1185">Reference proteome</keyword>
<evidence type="ECO:0000256" key="7">
    <source>
        <dbReference type="RuleBase" id="RU363032"/>
    </source>
</evidence>
<feature type="transmembrane region" description="Helical" evidence="7">
    <location>
        <begin position="263"/>
        <end position="284"/>
    </location>
</feature>
<dbReference type="GO" id="GO:0005886">
    <property type="term" value="C:plasma membrane"/>
    <property type="evidence" value="ECO:0007669"/>
    <property type="project" value="UniProtKB-SubCell"/>
</dbReference>
<comment type="subcellular location">
    <subcellularLocation>
        <location evidence="1 7">Cell membrane</location>
        <topology evidence="1 7">Multi-pass membrane protein</topology>
    </subcellularLocation>
</comment>
<reference evidence="9 10" key="1">
    <citation type="journal article" date="2015" name="Antonie Van Leeuwenhoek">
        <title>Bosea vaviloviae sp. nov., a new species of slow-growing rhizobia isolated from nodules of the relict species Vavilovia formosa (Stev.) Fed.</title>
        <authorList>
            <person name="Safronova V.I."/>
            <person name="Kuznetsova I.G."/>
            <person name="Sazanova A.L."/>
            <person name="Kimeklis A.K."/>
            <person name="Belimov A.A."/>
            <person name="Andronov E.E."/>
            <person name="Pinaev A.G."/>
            <person name="Chizhevskaya E.P."/>
            <person name="Pukhaev A.R."/>
            <person name="Popov K.P."/>
            <person name="Willems A."/>
            <person name="Tikhonovich I.A."/>
        </authorList>
    </citation>
    <scope>NUCLEOTIDE SEQUENCE [LARGE SCALE GENOMIC DNA]</scope>
    <source>
        <strain evidence="9 10">Vaf18</strain>
    </source>
</reference>
<dbReference type="InterPro" id="IPR045621">
    <property type="entry name" value="BPD_transp_1_N"/>
</dbReference>
<dbReference type="InterPro" id="IPR000515">
    <property type="entry name" value="MetI-like"/>
</dbReference>
<keyword evidence="4 7" id="KW-0812">Transmembrane</keyword>
<dbReference type="InterPro" id="IPR035906">
    <property type="entry name" value="MetI-like_sf"/>
</dbReference>
<dbReference type="PANTHER" id="PTHR43163">
    <property type="entry name" value="DIPEPTIDE TRANSPORT SYSTEM PERMEASE PROTEIN DPPB-RELATED"/>
    <property type="match status" value="1"/>
</dbReference>
<dbReference type="KEGG" id="bvv:BHK69_01860"/>
<evidence type="ECO:0000256" key="2">
    <source>
        <dbReference type="ARBA" id="ARBA00022448"/>
    </source>
</evidence>
<keyword evidence="5 7" id="KW-1133">Transmembrane helix</keyword>
<organism evidence="9 10">
    <name type="scientific">Bosea vaviloviae</name>
    <dbReference type="NCBI Taxonomy" id="1526658"/>
    <lineage>
        <taxon>Bacteria</taxon>
        <taxon>Pseudomonadati</taxon>
        <taxon>Pseudomonadota</taxon>
        <taxon>Alphaproteobacteria</taxon>
        <taxon>Hyphomicrobiales</taxon>
        <taxon>Boseaceae</taxon>
        <taxon>Bosea</taxon>
    </lineage>
</organism>
<dbReference type="CDD" id="cd06261">
    <property type="entry name" value="TM_PBP2"/>
    <property type="match status" value="1"/>
</dbReference>
<dbReference type="GO" id="GO:0071916">
    <property type="term" value="F:dipeptide transmembrane transporter activity"/>
    <property type="evidence" value="ECO:0007669"/>
    <property type="project" value="TreeGrafter"/>
</dbReference>
<dbReference type="Proteomes" id="UP000094969">
    <property type="component" value="Chromosome"/>
</dbReference>
<evidence type="ECO:0000256" key="6">
    <source>
        <dbReference type="ARBA" id="ARBA00023136"/>
    </source>
</evidence>
<evidence type="ECO:0000256" key="5">
    <source>
        <dbReference type="ARBA" id="ARBA00022989"/>
    </source>
</evidence>
<dbReference type="Pfam" id="PF00528">
    <property type="entry name" value="BPD_transp_1"/>
    <property type="match status" value="1"/>
</dbReference>
<evidence type="ECO:0000256" key="1">
    <source>
        <dbReference type="ARBA" id="ARBA00004651"/>
    </source>
</evidence>
<feature type="transmembrane region" description="Helical" evidence="7">
    <location>
        <begin position="103"/>
        <end position="125"/>
    </location>
</feature>
<feature type="transmembrane region" description="Helical" evidence="7">
    <location>
        <begin position="204"/>
        <end position="223"/>
    </location>
</feature>
<proteinExistence type="inferred from homology"/>
<accession>A0A1D7TWD0</accession>
<evidence type="ECO:0000313" key="10">
    <source>
        <dbReference type="Proteomes" id="UP000094969"/>
    </source>
</evidence>
<dbReference type="STRING" id="1526658.BHK69_01860"/>
<keyword evidence="3" id="KW-1003">Cell membrane</keyword>
<name>A0A1D7TWD0_9HYPH</name>
<evidence type="ECO:0000259" key="8">
    <source>
        <dbReference type="PROSITE" id="PS50928"/>
    </source>
</evidence>
<feature type="transmembrane region" description="Helical" evidence="7">
    <location>
        <begin position="137"/>
        <end position="163"/>
    </location>
</feature>
<dbReference type="SUPFAM" id="SSF161098">
    <property type="entry name" value="MetI-like"/>
    <property type="match status" value="1"/>
</dbReference>
<gene>
    <name evidence="9" type="ORF">BHK69_01860</name>
</gene>
<evidence type="ECO:0000313" key="9">
    <source>
        <dbReference type="EMBL" id="AOO79408.1"/>
    </source>
</evidence>
<feature type="transmembrane region" description="Helical" evidence="7">
    <location>
        <begin position="304"/>
        <end position="330"/>
    </location>
</feature>
<evidence type="ECO:0000256" key="3">
    <source>
        <dbReference type="ARBA" id="ARBA00022475"/>
    </source>
</evidence>
<dbReference type="PROSITE" id="PS50928">
    <property type="entry name" value="ABC_TM1"/>
    <property type="match status" value="1"/>
</dbReference>
<dbReference type="Pfam" id="PF19300">
    <property type="entry name" value="BPD_transp_1_N"/>
    <property type="match status" value="1"/>
</dbReference>
<evidence type="ECO:0000256" key="4">
    <source>
        <dbReference type="ARBA" id="ARBA00022692"/>
    </source>
</evidence>
<dbReference type="OrthoDB" id="9805855at2"/>
<dbReference type="EMBL" id="CP017147">
    <property type="protein sequence ID" value="AOO79408.1"/>
    <property type="molecule type" value="Genomic_DNA"/>
</dbReference>
<keyword evidence="6 7" id="KW-0472">Membrane</keyword>
<protein>
    <submittedName>
        <fullName evidence="9">Peptide ABC transporter permease</fullName>
    </submittedName>
</protein>
<dbReference type="RefSeq" id="WP_069688631.1">
    <property type="nucleotide sequence ID" value="NZ_CP017147.1"/>
</dbReference>
<dbReference type="Gene3D" id="1.10.3720.10">
    <property type="entry name" value="MetI-like"/>
    <property type="match status" value="1"/>
</dbReference>